<gene>
    <name evidence="1" type="ORF">BUE93_09545</name>
</gene>
<organism evidence="1 2">
    <name type="scientific">Chromobacterium amazonense</name>
    <dbReference type="NCBI Taxonomy" id="1382803"/>
    <lineage>
        <taxon>Bacteria</taxon>
        <taxon>Pseudomonadati</taxon>
        <taxon>Pseudomonadota</taxon>
        <taxon>Betaproteobacteria</taxon>
        <taxon>Neisseriales</taxon>
        <taxon>Chromobacteriaceae</taxon>
        <taxon>Chromobacterium</taxon>
    </lineage>
</organism>
<dbReference type="Proteomes" id="UP000239469">
    <property type="component" value="Unassembled WGS sequence"/>
</dbReference>
<reference evidence="1 2" key="1">
    <citation type="submission" date="2017-01" db="EMBL/GenBank/DDBJ databases">
        <title>New insights into the genetic diversity of Chromobacterium isolated from tropical freshwater lake.</title>
        <authorList>
            <person name="Santos A.B."/>
            <person name="Nascimento A.M."/>
            <person name="Da Silva P.C."/>
        </authorList>
    </citation>
    <scope>NUCLEOTIDE SEQUENCE [LARGE SCALE GENOMIC DNA]</scope>
    <source>
        <strain evidence="1 2">56AF</strain>
    </source>
</reference>
<dbReference type="OrthoDB" id="7066409at2"/>
<evidence type="ECO:0000313" key="1">
    <source>
        <dbReference type="EMBL" id="PRP70893.1"/>
    </source>
</evidence>
<dbReference type="EMBL" id="MTBD01000024">
    <property type="protein sequence ID" value="PRP70893.1"/>
    <property type="molecule type" value="Genomic_DNA"/>
</dbReference>
<protein>
    <submittedName>
        <fullName evidence="1">Uncharacterized protein</fullName>
    </submittedName>
</protein>
<name>A0A2S9X5C0_9NEIS</name>
<dbReference type="AlphaFoldDB" id="A0A2S9X5C0"/>
<accession>A0A2S9X5C0</accession>
<proteinExistence type="predicted"/>
<evidence type="ECO:0000313" key="2">
    <source>
        <dbReference type="Proteomes" id="UP000239469"/>
    </source>
</evidence>
<sequence>MKNLYERLTDLLAGEPLRVGTISQRYTDGTVLVQLAEGGTLRVRATAEFAAPMRVYLQDGVVTSAAPDLPFIEIEI</sequence>
<comment type="caution">
    <text evidence="1">The sequence shown here is derived from an EMBL/GenBank/DDBJ whole genome shotgun (WGS) entry which is preliminary data.</text>
</comment>
<dbReference type="RefSeq" id="WP_106076657.1">
    <property type="nucleotide sequence ID" value="NZ_MTBD01000024.1"/>
</dbReference>